<comment type="caution">
    <text evidence="9">The sequence shown here is derived from an EMBL/GenBank/DDBJ whole genome shotgun (WGS) entry which is preliminary data.</text>
</comment>
<reference evidence="9 10" key="1">
    <citation type="journal article" date="2013" name="Proc. Natl. Acad. Sci. U.S.A.">
        <title>Genome of an arbuscular mycorrhizal fungus provides insight into the oldest plant symbiosis.</title>
        <authorList>
            <person name="Tisserant E."/>
            <person name="Malbreil M."/>
            <person name="Kuo A."/>
            <person name="Kohler A."/>
            <person name="Symeonidi A."/>
            <person name="Balestrini R."/>
            <person name="Charron P."/>
            <person name="Duensing N."/>
            <person name="Frei Dit Frey N."/>
            <person name="Gianinazzi-Pearson V."/>
            <person name="Gilbert L.B."/>
            <person name="Handa Y."/>
            <person name="Herr J.R."/>
            <person name="Hijri M."/>
            <person name="Koul R."/>
            <person name="Kawaguchi M."/>
            <person name="Krajinski F."/>
            <person name="Lammers P.J."/>
            <person name="Masclaux F.G."/>
            <person name="Murat C."/>
            <person name="Morin E."/>
            <person name="Ndikumana S."/>
            <person name="Pagni M."/>
            <person name="Petitpierre D."/>
            <person name="Requena N."/>
            <person name="Rosikiewicz P."/>
            <person name="Riley R."/>
            <person name="Saito K."/>
            <person name="San Clemente H."/>
            <person name="Shapiro H."/>
            <person name="van Tuinen D."/>
            <person name="Becard G."/>
            <person name="Bonfante P."/>
            <person name="Paszkowski U."/>
            <person name="Shachar-Hill Y.Y."/>
            <person name="Tuskan G.A."/>
            <person name="Young P.W."/>
            <person name="Sanders I.R."/>
            <person name="Henrissat B."/>
            <person name="Rensing S.A."/>
            <person name="Grigoriev I.V."/>
            <person name="Corradi N."/>
            <person name="Roux C."/>
            <person name="Martin F."/>
        </authorList>
    </citation>
    <scope>NUCLEOTIDE SEQUENCE [LARGE SCALE GENOMIC DNA]</scope>
    <source>
        <strain evidence="9 10">DAOM 197198</strain>
    </source>
</reference>
<evidence type="ECO:0000256" key="3">
    <source>
        <dbReference type="ARBA" id="ARBA00022723"/>
    </source>
</evidence>
<dbReference type="Gene3D" id="3.40.50.300">
    <property type="entry name" value="P-loop containing nucleotide triphosphate hydrolases"/>
    <property type="match status" value="1"/>
</dbReference>
<feature type="region of interest" description="Disordered" evidence="7">
    <location>
        <begin position="4169"/>
        <end position="4194"/>
    </location>
</feature>
<dbReference type="Proteomes" id="UP000018888">
    <property type="component" value="Unassembled WGS sequence"/>
</dbReference>
<keyword evidence="6" id="KW-0391">Immunity</keyword>
<evidence type="ECO:0000256" key="7">
    <source>
        <dbReference type="SAM" id="MobiDB-lite"/>
    </source>
</evidence>
<dbReference type="SUPFAM" id="SSF52540">
    <property type="entry name" value="P-loop containing nucleoside triphosphate hydrolases"/>
    <property type="match status" value="1"/>
</dbReference>
<evidence type="ECO:0000256" key="6">
    <source>
        <dbReference type="ARBA" id="ARBA00022859"/>
    </source>
</evidence>
<sequence length="4194" mass="487851">MSSETNKDGTVILLDKSTVETLSETSLQADDFEHQSQPESTNTENKNFFKGWKKTIFVDDSSNIKVTFHVYLPSFEFVEGYPIVVGNIEELGNWENPIVKLKQQEGEYLHFKSNYWYSDPISIPLDRFNNYEVKYKYAFFIPKPRIEGKSKFSLFTKPKSDEKKKYNDDDPDEGDLYSEENEQLRLLEKKTGFKFDIAQVFVIKTRRTEFRSLRDFVFTSIILNSITSDNFKDKIMEYQGLMDNFRNPVLHETDIDFIRNYIHFRQESFGRFGLPNGFPIAQIIDTLEKFQSDLLPGEFYDALNITMTAAIRLNVINRSFDWLKLFKVASIIDPHFSFIEVIQDLKYSNDRMKNFLIEYTKSAKSIVNQIKNLSIYSNIGRWLFYNCNSFEILRFIWTDIIEHTTERDIQLIKYFCLRVEQLISSSHATSLNNYYRSGSYDSNDSNFIYEIYYYLSIIFPIVGKHAKIFKDLLDVAAGRAKNCALSNISNILTITPVISTLEKEIHDSYGEMVKELLKNYINKIDNNVIRYLLQVCGCKNEVLFIQNSLSENIVYHVMTYLEAKDKIIKNNTNLSTVILRLLENYRFWSLIFNATGLVDNLYSHPYVKQVQGLIFKFDAVIIREDITIRSLQEILEYDTEVLYPFLNLSAEKEKISEVLVKNLRKNYHGYILKIEQLRSFYDKFCPIEKVEDVQNFLNDINNRNNNLGNLTLKETLADNHWNFHKKNIVTARKAHKWAKSHTFYNVFNNKLELESYEYELVTVEYIAQTLMPAVFIEYDQLCQQYKEWESLKCSEGILIWKNVKDIEIELNLISDYIQTEKSPKLIKTLEYLSLVPTQIERLQQLSIVVVMFKITHTKDDWLERIQLVLRDDYLWLGKLVNFFEIFNQHFGLINDDCWDLIKELSKASDFIVFLYKIAEHDIKNLFNSVDESSDERLIQEDTVSSLIQVKQFLLPLLKSVERLSLKKFLIEISNITQQNAKLGSKVALCSSNNMALQNLYNSISNKEENTREKIRNAAKRGTYTFERDIKGDTCKVTLSYSTFTRGTTKPSYSLTDLHDLRERALLISKPSVSVDIATNHAPGLEVEQKVSKPIMDEFVIQVDMSQEIINLSSKLFQTGHFYYRKFKREIKGTENMQHTVIELKEHLKEWEAIVNEAQEEYYYLTFFPARHILSFLDYFSVESKTNDKANTEECKKLIRFVNSKAKLPPKDKITINLEGNKYDDTFGKIGTILQEIFTTVPKEERQVKNIKERVISDVVYPGKLFVAACTDKFLVPNIIMSLYVNHECHPLPWQILICTASTTMEELAIFIKRCFFANKNGYKGTLFCLANLELLDFELQYNLVNLIMSMCEYNDKFLLALICYREQELLHHILDQFSQDVHATNGLSGEAMKTLYLELCPNVMSISSELSGQGKTEYIRQYSFSKNLTPKTFLISDGIDFGTLVHRLKEFNLLPFESVHFNIISADRPGDVNLLLFELLTLGVVFCNMDIAFLPNTFIFIENNKDIKDEREISSFRFVEIFVNVFADQLVRLSLSSYFKVENLKLMVDEKNIRSTLVQTLLSVSKDFATKSIATKTAQKENISTPDNENAALGTIVQWDDSNHLLVFFLSQTPDSICALYRDKEKVPKNVKTLLQSQYIGDKKLWDLDDYRNMNSKDLLSTLENLARKTMHIIDYPQYALSADNLIKMALILLRARANIPVIVCGEAGCGKTSLIGFLSKVVEVKFRALNLHAGITEETILFFMGESLKEADKGEIWLFFDEINTCNHIGLLADLIAHRMLNGKPIHHNIRLFAACNPYRIRTKAATEAGLLKPKDSRFEEKSKLVYQVNPLPDQILDYVWDYGILKPVEEAKYIEIMVKELLKDLGHKVLSECLFFSQDFIRRTEESYSVSLRDVKRAIKLVKFFINSLKDRPPIKKYGKIIKYPVPSDITNNVRSYILALGLCYQSRLYEQQLRKEYRRRMSEIFKKHKFNITEERFDRIIREEQENYIDRMQCPPNTAKNEALLENVLVMIVCIFTKIPCFIIGAPGSSKSLAVRLINQNLRGVDSNDEYFRSLLQVYLIPHQGSSSSTSEGIHKVFEKAVNYQKTSSDEFPLLSVVLLDVVGLAETSPFNPLKVLHSLLEPSYPNTEPAVSCVAISNWRLDNSKSSIALLVQRPKFELNDLTETASRLLIKNENSPIKKASLQLLAQSYLIYEQRGQKLSNFHGLRDYYSLVKSLSQYNSLTPENIHLALTRNFGGIGNIEELVKDYFGLVIKNFNSSKEYDYKPIPIWDLINANLEDKDARHLMVIGKSDSIVNLLNYQLRKKGLDPVVILGSQFPEDQDDYSYSVLNRIMMCVETGRPLILTDLEIIYGSLYDLWNQNYIVVGSEEDPKFYARVALGAYSNPLLYVAPTFRCILVMDESKLEKADPPLLNRFEKQRMTMNDALMPQEQDLVETLKDWAESISTVKLRGFKQEDLFIGFDKNETLQSLVIDVKKSFPEADEGEVLIKCKEKLINIASSDGMIRAEQSNLHLEEVRYWKNVYFNNQHHNNLIDHIQYRLKNFVHEENTPIQEEIVNDEGLQIIINTFSNINTDVKTCLQNQISCQVDKLSTFKTESQFQNRIKYFWTESQDEMLILQCDVTTINAGCIKLAKFLIEQFRNEYFQKKRRQLQLSSSKHKDMQQLPIKHVCIILHIHRELLSSSSSFYFMCGWDKITIETLLPQERNLSTLLNESLSDLILSSTYPFEVILKQELLWCLLCIKYPSNIKSVEHIKMLNEKICENPILVNFLKTRTLEWLIENPNDTNWQYKIASNKKLLYPYSSFVNALLAHIRSVVRKPIAKWLYALEKYAVIHTIIFLYNKSLTTKGPAEFMMEGVEDYDETEKIIIDDDAYLLEFWNKMVDDKNIISIEELIGDPSPDSYKMPHGIYELEFPFSYYIMKKIDDSRRVYEEELSSLFNDADNVDKTTGKLYSYKIEEYNKKFIKNIGEIPIIKNSPIVNYPENYFKDFFNFILSNEVSSSSEVLEKDTQISPHVIKQFDTETDENKLLEIEFEKYLVEQVIRDLLNRINYLKEEEKKRCGDRLIIERWQYEVTKVISLCEKINATSELYSLRLLRICNDLLIAKSIPLDDMKQIIRYAQQNMISSDEVISKEFIDVVMTILIKLEPNEKNLIPRRLFILRCLDILALTSPVRQFLYQGLFTLQPFPLMGAIIIRIFKTEEKEHPNFILQLIRQPNQILGYSERLNIINRCFDINKLNTMMTTLTCDTFQQEFFSKLDLTTLVNCFNSAIGALYNNNIQPLQRIASIALLKEFAKKFWDLLIENKKDYIKPLTYKLCDVIDFDGASLVEQLNTTMKLVHPLINAFKLYLLRELRINKEFSTDDIKKFCEAQSNLNWFSNLDLDDKDECRLPFNPYWAISDYENVQNTFVLTCQSDIESLVFNAIAARDNVSRYSCKCGYKYLIGECGKAMATSKCPECKRVIGGSNFVSATGNIRIDSANRNAFESNDHKAPSQAVTALIQQHNKNYTNAVDYCMEHIKNDWEVLNRILNCSDEILALTFHSIIMALTNNPPTYNSKLDTPYDRDQWEINFTHIYVLPFTRNINESSAQFRAQIEQNMKKDDVKKSLLDEQINQTNSMDEKYCNEILPSLWRIICKIDFNSFRAYYISEPKNIRKYPFLNIFFKYFEYLPFIKYLYPMVKFIQMLNNKLGYKLLRDDAKKTTFRMFIESEGDKEAYYALCKSFNEFQVAYNFMINKVKRYQCHDLPLIKPQITDKFSIIYGLIEGKDEGIYLCAILEYLINIQNTFLGKIMSIPPESCDSLGFLQSPSWDDTTSTIDDSPYFIRTMSVDHAIEDNFIIYEWNDEILQYSQRNLGLGKGQDIIYDLQRIESELANILVQNKVYFEVGNEQLVLEPFPYHLELFSSSMRILGDIKSVIPQDSIPSDKLSLIIGQNAITSYMSLSTFSSTLASKNNNSSELLSLLEILLCFIKRTSVGNGELSLIEFINQWVQLSSLTEDSRFETILSFNLQLKHIVSLYEIIEEQVADIMIQFVDKKYKKALNEEMEEEIDNAIDYENGNKEKIPVDSFIIAMKRFIQRVLQIENDKENHRLYDYFTDMSLNLWNNNVIEEILDDKFPNTLLVANSFTAYEYIMQKKETFKPKQFYSSGMNTNSISIDTQMIAPSNATFTSPTQPTRTRNKGKKVIGKFDDM</sequence>
<dbReference type="GO" id="GO:0016887">
    <property type="term" value="F:ATP hydrolysis activity"/>
    <property type="evidence" value="ECO:0007669"/>
    <property type="project" value="InterPro"/>
</dbReference>
<dbReference type="Pfam" id="PF20173">
    <property type="entry name" value="ZnF_RZ-type"/>
    <property type="match status" value="1"/>
</dbReference>
<dbReference type="InterPro" id="IPR046439">
    <property type="entry name" value="ZF_RZ_dom"/>
</dbReference>
<organism evidence="9 10">
    <name type="scientific">Rhizophagus irregularis (strain DAOM 181602 / DAOM 197198 / MUCL 43194)</name>
    <name type="common">Arbuscular mycorrhizal fungus</name>
    <name type="synonym">Glomus intraradices</name>
    <dbReference type="NCBI Taxonomy" id="747089"/>
    <lineage>
        <taxon>Eukaryota</taxon>
        <taxon>Fungi</taxon>
        <taxon>Fungi incertae sedis</taxon>
        <taxon>Mucoromycota</taxon>
        <taxon>Glomeromycotina</taxon>
        <taxon>Glomeromycetes</taxon>
        <taxon>Glomerales</taxon>
        <taxon>Glomeraceae</taxon>
        <taxon>Rhizophagus</taxon>
    </lineage>
</organism>
<feature type="compositionally biased region" description="Polar residues" evidence="7">
    <location>
        <begin position="4169"/>
        <end position="4179"/>
    </location>
</feature>
<feature type="domain" description="RZ-type" evidence="8">
    <location>
        <begin position="3416"/>
        <end position="3490"/>
    </location>
</feature>
<dbReference type="InterPro" id="IPR027417">
    <property type="entry name" value="P-loop_NTPase"/>
</dbReference>
<dbReference type="GO" id="GO:0008270">
    <property type="term" value="F:zinc ion binding"/>
    <property type="evidence" value="ECO:0007669"/>
    <property type="project" value="UniProtKB-KW"/>
</dbReference>
<evidence type="ECO:0000256" key="5">
    <source>
        <dbReference type="ARBA" id="ARBA00022833"/>
    </source>
</evidence>
<reference evidence="9 10" key="2">
    <citation type="journal article" date="2018" name="New Phytol.">
        <title>High intraspecific genome diversity in the model arbuscular mycorrhizal symbiont Rhizophagus irregularis.</title>
        <authorList>
            <person name="Chen E.C.H."/>
            <person name="Morin E."/>
            <person name="Beaudet D."/>
            <person name="Noel J."/>
            <person name="Yildirir G."/>
            <person name="Ndikumana S."/>
            <person name="Charron P."/>
            <person name="St-Onge C."/>
            <person name="Giorgi J."/>
            <person name="Kruger M."/>
            <person name="Marton T."/>
            <person name="Ropars J."/>
            <person name="Grigoriev I.V."/>
            <person name="Hainaut M."/>
            <person name="Henrissat B."/>
            <person name="Roux C."/>
            <person name="Martin F."/>
            <person name="Corradi N."/>
        </authorList>
    </citation>
    <scope>NUCLEOTIDE SEQUENCE [LARGE SCALE GENOMIC DNA]</scope>
    <source>
        <strain evidence="9 10">DAOM 197198</strain>
    </source>
</reference>
<dbReference type="GO" id="GO:0005737">
    <property type="term" value="C:cytoplasm"/>
    <property type="evidence" value="ECO:0007669"/>
    <property type="project" value="UniProtKB-SubCell"/>
</dbReference>
<accession>A0A2P4QDC3</accession>
<dbReference type="EMBL" id="AUPC02000059">
    <property type="protein sequence ID" value="POG75640.1"/>
    <property type="molecule type" value="Genomic_DNA"/>
</dbReference>
<evidence type="ECO:0000256" key="4">
    <source>
        <dbReference type="ARBA" id="ARBA00022771"/>
    </source>
</evidence>
<dbReference type="VEuPathDB" id="FungiDB:RhiirFUN_011790"/>
<evidence type="ECO:0000256" key="2">
    <source>
        <dbReference type="ARBA" id="ARBA00022490"/>
    </source>
</evidence>
<keyword evidence="4" id="KW-0863">Zinc-finger</keyword>
<dbReference type="PANTHER" id="PTHR22605">
    <property type="entry name" value="RZ-TYPE DOMAIN-CONTAINING PROTEIN"/>
    <property type="match status" value="1"/>
</dbReference>
<dbReference type="VEuPathDB" id="FungiDB:RhiirFUN_008858"/>
<keyword evidence="3" id="KW-0479">Metal-binding</keyword>
<dbReference type="PANTHER" id="PTHR22605:SF1">
    <property type="entry name" value="RZ-TYPE DOMAIN-CONTAINING PROTEIN"/>
    <property type="match status" value="1"/>
</dbReference>
<dbReference type="PROSITE" id="PS51981">
    <property type="entry name" value="ZF_RZ"/>
    <property type="match status" value="1"/>
</dbReference>
<protein>
    <recommendedName>
        <fullName evidence="8">RZ-type domain-containing protein</fullName>
    </recommendedName>
</protein>
<evidence type="ECO:0000313" key="10">
    <source>
        <dbReference type="Proteomes" id="UP000018888"/>
    </source>
</evidence>
<evidence type="ECO:0000313" key="9">
    <source>
        <dbReference type="EMBL" id="POG75640.1"/>
    </source>
</evidence>
<dbReference type="VEuPathDB" id="FungiDB:RhiirFUN_017135"/>
<dbReference type="CDD" id="cd00009">
    <property type="entry name" value="AAA"/>
    <property type="match status" value="1"/>
</dbReference>
<gene>
    <name evidence="9" type="ORF">GLOIN_2v1475340</name>
</gene>
<dbReference type="GO" id="GO:0004842">
    <property type="term" value="F:ubiquitin-protein transferase activity"/>
    <property type="evidence" value="ECO:0007669"/>
    <property type="project" value="InterPro"/>
</dbReference>
<proteinExistence type="predicted"/>
<evidence type="ECO:0000256" key="1">
    <source>
        <dbReference type="ARBA" id="ARBA00004496"/>
    </source>
</evidence>
<dbReference type="InterPro" id="IPR031248">
    <property type="entry name" value="RNF213"/>
</dbReference>
<name>A0A2P4QDC3_RHIID</name>
<evidence type="ECO:0000259" key="8">
    <source>
        <dbReference type="PROSITE" id="PS51981"/>
    </source>
</evidence>
<keyword evidence="10" id="KW-1185">Reference proteome</keyword>
<dbReference type="GO" id="GO:0002376">
    <property type="term" value="P:immune system process"/>
    <property type="evidence" value="ECO:0007669"/>
    <property type="project" value="UniProtKB-KW"/>
</dbReference>
<comment type="subcellular location">
    <subcellularLocation>
        <location evidence="1">Cytoplasm</location>
    </subcellularLocation>
</comment>
<keyword evidence="2" id="KW-0963">Cytoplasm</keyword>
<keyword evidence="5" id="KW-0862">Zinc</keyword>